<dbReference type="InterPro" id="IPR001589">
    <property type="entry name" value="Actinin_actin-bd_CS"/>
</dbReference>
<gene>
    <name evidence="13" type="ORF">AGERDE_LOCUS3882</name>
</gene>
<dbReference type="InterPro" id="IPR023395">
    <property type="entry name" value="MCP_dom_sf"/>
</dbReference>
<dbReference type="InterPro" id="IPR018247">
    <property type="entry name" value="EF_Hand_1_Ca_BS"/>
</dbReference>
<keyword evidence="10" id="KW-0175">Coiled coil</keyword>
<dbReference type="Pfam" id="PF00153">
    <property type="entry name" value="Mito_carr"/>
    <property type="match status" value="2"/>
</dbReference>
<feature type="domain" description="Calponin-homology (CH)" evidence="11">
    <location>
        <begin position="28"/>
        <end position="134"/>
    </location>
</feature>
<dbReference type="FunFam" id="1.10.418.10:FF:000077">
    <property type="entry name" value="Related to alpha-actinin"/>
    <property type="match status" value="1"/>
</dbReference>
<dbReference type="PROSITE" id="PS50920">
    <property type="entry name" value="SOLCAR"/>
    <property type="match status" value="2"/>
</dbReference>
<dbReference type="FunFam" id="1.10.238.10:FF:000097">
    <property type="entry name" value="Alpha-actinin, sarcomeric (F-actin cross linking protein)"/>
    <property type="match status" value="1"/>
</dbReference>
<evidence type="ECO:0000256" key="3">
    <source>
        <dbReference type="ARBA" id="ARBA00022692"/>
    </source>
</evidence>
<dbReference type="Gene3D" id="1.50.40.10">
    <property type="entry name" value="Mitochondrial carrier domain"/>
    <property type="match status" value="2"/>
</dbReference>
<dbReference type="SUPFAM" id="SSF47576">
    <property type="entry name" value="Calponin-homology domain, CH-domain"/>
    <property type="match status" value="1"/>
</dbReference>
<dbReference type="Gene3D" id="1.20.58.60">
    <property type="match status" value="2"/>
</dbReference>
<dbReference type="SMART" id="SM00033">
    <property type="entry name" value="CH"/>
    <property type="match status" value="2"/>
</dbReference>
<evidence type="ECO:0000313" key="14">
    <source>
        <dbReference type="Proteomes" id="UP000789831"/>
    </source>
</evidence>
<dbReference type="EMBL" id="CAJVPL010000409">
    <property type="protein sequence ID" value="CAG8493611.1"/>
    <property type="molecule type" value="Genomic_DNA"/>
</dbReference>
<organism evidence="13 14">
    <name type="scientific">Ambispora gerdemannii</name>
    <dbReference type="NCBI Taxonomy" id="144530"/>
    <lineage>
        <taxon>Eukaryota</taxon>
        <taxon>Fungi</taxon>
        <taxon>Fungi incertae sedis</taxon>
        <taxon>Mucoromycota</taxon>
        <taxon>Glomeromycotina</taxon>
        <taxon>Glomeromycetes</taxon>
        <taxon>Archaeosporales</taxon>
        <taxon>Ambisporaceae</taxon>
        <taxon>Ambispora</taxon>
    </lineage>
</organism>
<dbReference type="SMART" id="SM01184">
    <property type="entry name" value="efhand_Ca_insen"/>
    <property type="match status" value="1"/>
</dbReference>
<keyword evidence="3 9" id="KW-0812">Transmembrane</keyword>
<feature type="repeat" description="Solcar" evidence="9">
    <location>
        <begin position="738"/>
        <end position="824"/>
    </location>
</feature>
<dbReference type="Pfam" id="PF08726">
    <property type="entry name" value="EFhand_Ca_insen"/>
    <property type="match status" value="1"/>
</dbReference>
<dbReference type="InterPro" id="IPR036872">
    <property type="entry name" value="CH_dom_sf"/>
</dbReference>
<feature type="coiled-coil region" evidence="10">
    <location>
        <begin position="371"/>
        <end position="458"/>
    </location>
</feature>
<dbReference type="Gene3D" id="1.10.418.10">
    <property type="entry name" value="Calponin-like domain"/>
    <property type="match status" value="2"/>
</dbReference>
<dbReference type="AlphaFoldDB" id="A0A9N8WTX1"/>
<evidence type="ECO:0000259" key="12">
    <source>
        <dbReference type="PROSITE" id="PS50222"/>
    </source>
</evidence>
<accession>A0A9N8WTX1</accession>
<evidence type="ECO:0000256" key="9">
    <source>
        <dbReference type="PROSITE-ProRule" id="PRU00282"/>
    </source>
</evidence>
<evidence type="ECO:0000256" key="8">
    <source>
        <dbReference type="ARBA" id="ARBA00023203"/>
    </source>
</evidence>
<dbReference type="SUPFAM" id="SSF47473">
    <property type="entry name" value="EF-hand"/>
    <property type="match status" value="1"/>
</dbReference>
<dbReference type="OrthoDB" id="10017054at2759"/>
<proteinExistence type="inferred from homology"/>
<keyword evidence="4" id="KW-0677">Repeat</keyword>
<dbReference type="Proteomes" id="UP000789831">
    <property type="component" value="Unassembled WGS sequence"/>
</dbReference>
<dbReference type="GO" id="GO:0005509">
    <property type="term" value="F:calcium ion binding"/>
    <property type="evidence" value="ECO:0007669"/>
    <property type="project" value="InterPro"/>
</dbReference>
<dbReference type="Gene3D" id="1.10.238.10">
    <property type="entry name" value="EF-hand"/>
    <property type="match status" value="2"/>
</dbReference>
<keyword evidence="5" id="KW-0106">Calcium</keyword>
<dbReference type="PROSITE" id="PS50021">
    <property type="entry name" value="CH"/>
    <property type="match status" value="2"/>
</dbReference>
<feature type="domain" description="EF-hand" evidence="12">
    <location>
        <begin position="503"/>
        <end position="538"/>
    </location>
</feature>
<dbReference type="InterPro" id="IPR018108">
    <property type="entry name" value="MCP_transmembrane"/>
</dbReference>
<evidence type="ECO:0000256" key="2">
    <source>
        <dbReference type="ARBA" id="ARBA00010255"/>
    </source>
</evidence>
<dbReference type="InterPro" id="IPR001715">
    <property type="entry name" value="CH_dom"/>
</dbReference>
<reference evidence="13" key="1">
    <citation type="submission" date="2021-06" db="EMBL/GenBank/DDBJ databases">
        <authorList>
            <person name="Kallberg Y."/>
            <person name="Tangrot J."/>
            <person name="Rosling A."/>
        </authorList>
    </citation>
    <scope>NUCLEOTIDE SEQUENCE</scope>
    <source>
        <strain evidence="13">MT106</strain>
    </source>
</reference>
<keyword evidence="7 9" id="KW-0472">Membrane</keyword>
<dbReference type="GO" id="GO:0005743">
    <property type="term" value="C:mitochondrial inner membrane"/>
    <property type="evidence" value="ECO:0007669"/>
    <property type="project" value="UniProtKB-SubCell"/>
</dbReference>
<dbReference type="PROSITE" id="PS00019">
    <property type="entry name" value="ACTININ_1"/>
    <property type="match status" value="1"/>
</dbReference>
<evidence type="ECO:0000259" key="11">
    <source>
        <dbReference type="PROSITE" id="PS50021"/>
    </source>
</evidence>
<evidence type="ECO:0000256" key="7">
    <source>
        <dbReference type="ARBA" id="ARBA00023136"/>
    </source>
</evidence>
<evidence type="ECO:0000313" key="13">
    <source>
        <dbReference type="EMBL" id="CAG8493611.1"/>
    </source>
</evidence>
<comment type="similarity">
    <text evidence="2">Belongs to the alpha-actinin family.</text>
</comment>
<dbReference type="GO" id="GO:0003779">
    <property type="term" value="F:actin binding"/>
    <property type="evidence" value="ECO:0007669"/>
    <property type="project" value="UniProtKB-KW"/>
</dbReference>
<dbReference type="SUPFAM" id="SSF46966">
    <property type="entry name" value="Spectrin repeat"/>
    <property type="match status" value="2"/>
</dbReference>
<dbReference type="PROSITE" id="PS50222">
    <property type="entry name" value="EF_HAND_2"/>
    <property type="match status" value="1"/>
</dbReference>
<dbReference type="InterPro" id="IPR011992">
    <property type="entry name" value="EF-hand-dom_pair"/>
</dbReference>
<dbReference type="PROSITE" id="PS00020">
    <property type="entry name" value="ACTININ_2"/>
    <property type="match status" value="1"/>
</dbReference>
<keyword evidence="6" id="KW-1133">Transmembrane helix</keyword>
<dbReference type="FunFam" id="1.10.418.10:FF:000030">
    <property type="entry name" value="Related to alpha-actinin"/>
    <property type="match status" value="1"/>
</dbReference>
<evidence type="ECO:0000256" key="10">
    <source>
        <dbReference type="SAM" id="Coils"/>
    </source>
</evidence>
<name>A0A9N8WTX1_9GLOM</name>
<keyword evidence="14" id="KW-1185">Reference proteome</keyword>
<dbReference type="CDD" id="cd21215">
    <property type="entry name" value="CH_SpAIN1-like_rpt1"/>
    <property type="match status" value="1"/>
</dbReference>
<dbReference type="PROSITE" id="PS00018">
    <property type="entry name" value="EF_HAND_1"/>
    <property type="match status" value="1"/>
</dbReference>
<evidence type="ECO:0000256" key="1">
    <source>
        <dbReference type="ARBA" id="ARBA00004448"/>
    </source>
</evidence>
<dbReference type="InterPro" id="IPR014837">
    <property type="entry name" value="EF-hand_Ca_insen"/>
</dbReference>
<evidence type="ECO:0000256" key="4">
    <source>
        <dbReference type="ARBA" id="ARBA00022737"/>
    </source>
</evidence>
<feature type="domain" description="Calponin-homology (CH)" evidence="11">
    <location>
        <begin position="143"/>
        <end position="249"/>
    </location>
</feature>
<dbReference type="SUPFAM" id="SSF103506">
    <property type="entry name" value="Mitochondrial carrier"/>
    <property type="match status" value="1"/>
</dbReference>
<comment type="caution">
    <text evidence="13">The sequence shown here is derived from an EMBL/GenBank/DDBJ whole genome shotgun (WGS) entry which is preliminary data.</text>
</comment>
<comment type="subcellular location">
    <subcellularLocation>
        <location evidence="1">Mitochondrion inner membrane</location>
        <topology evidence="1">Multi-pass membrane protein</topology>
    </subcellularLocation>
</comment>
<keyword evidence="8" id="KW-0009">Actin-binding</keyword>
<sequence>MSQPFKPIPASQVTVEDTAKIADKTWEIIQEKTFRKWVNSKLALKNINPIGDLNEEFSDGVRLIQLLEIIGDTSFGKYNKKPRMRIQKVENVNMSLEFIKRRGVSLTNIGAEDIVDTNLKLILGMIWTIILRFTIADISEEGLTAKEGLLLWCQRKTAPYSEVNVRDFTYSWADGLAFCALIHRHRPDLLDYHALVKTDRHRNTALAFDVAQKYLDIPKLLDVEDVCDVSKPDERSIMTYVAQYFHAFSELDKVETAGRRVAKFAEMMQSVWDMKHDYEGRVKQLMQNVRDKKAIWNNARFDGTYADAKRQSAEFIKYKSSEKRSWVAVKRDLDALLGNIQTKLKTYGLHPYYPPAGLTLADLDKVWQELLDAEGQRYKSINDKIRDIKENLRKSFANSANNFIKSLDSISHVLSNLDGELEAQLQTVKNLSARLKPLEQSLKHIQELDAQCREANIEENDYTVFSVDDLQFELGLVQQAVTKKTSFIENQIVSRNMTNLTPGQLEEFESTFRHFDRDSSNTLNWFEFSAALASLGIFYREEELETTFKQLSQGSEEASFEQFIIYMVSVTEDKTTPEQLRRSFKAVAGDKPYVTELDLQRSMVPANVANYLKESMPSKDGVPDGYDYSRYLDQNGIYPVFASVSFTKIMAPIDIGVVQEGNIPKKKPISWQNLGVGAALNMFEVSTLGQPFEVIKTHLAANRKDGIATAVKKIHQRGGVFGFYQGLIPWAWIEASTKSGILGGMAGGLAQAYTTMGFCTFMKTVEVTRHKAPAGQHVSTLKIANDIFQKEGIRGINKGVNAVALRQCTNWASRFGLTRLGETLIRRVRDGEVQDLTKPLSPLQKILASAIGGGLSCWNQPIEVIRVEMQSQVKNPGRPEKMTILTCAKFIYENNGMKGFYRGVTPRIGLGIWQTVCMVFGGDFVKAKLAEKQKKAIL</sequence>
<dbReference type="Pfam" id="PF00307">
    <property type="entry name" value="CH"/>
    <property type="match status" value="2"/>
</dbReference>
<feature type="repeat" description="Solcar" evidence="9">
    <location>
        <begin position="840"/>
        <end position="928"/>
    </location>
</feature>
<evidence type="ECO:0000256" key="5">
    <source>
        <dbReference type="ARBA" id="ARBA00022837"/>
    </source>
</evidence>
<evidence type="ECO:0000256" key="6">
    <source>
        <dbReference type="ARBA" id="ARBA00022989"/>
    </source>
</evidence>
<dbReference type="InterPro" id="IPR002048">
    <property type="entry name" value="EF_hand_dom"/>
</dbReference>
<protein>
    <submittedName>
        <fullName evidence="13">4983_t:CDS:1</fullName>
    </submittedName>
</protein>
<dbReference type="PANTHER" id="PTHR11915">
    <property type="entry name" value="SPECTRIN/FILAMIN RELATED CYTOSKELETAL PROTEIN"/>
    <property type="match status" value="1"/>
</dbReference>